<sequence>MDDIWEDDDLGLLADVKPKIQHDARHQTGIAQFAEVNDFFRRHQRRPSESSGDFQEELLAKTLQSLCRDGECAEMLKAYDEFGLLNIDAAVISLADIFDDDDLDLLDAGNIEIFDFTHISEQQGKAYADEGNAERRECVDFWRFEALFQQTHAALKAGRAHLERLKTEQNLQKGELFLLGGQLCYIADVVEAEARKSNRAQFRLRLIYENATESNILMRSLARAVYKDPNGRKVMMQKPSENGDLLSGDPCREEVTGWLYVAALTAAKPELAGCRHVHKIGFTTTTVAARLAESVNDIAFLESEVKPVLAFECRNINPHTFERLLHTFFYGQRLNITLTAKNGQSYRPHEWFDVPLASIEEAAGYIAEGTINRYRVDQTTGRIVAK</sequence>
<dbReference type="SMART" id="SM00974">
    <property type="entry name" value="T5orf172"/>
    <property type="match status" value="1"/>
</dbReference>
<evidence type="ECO:0000313" key="3">
    <source>
        <dbReference type="Proteomes" id="UP000829817"/>
    </source>
</evidence>
<organism evidence="2 3">
    <name type="scientific">Uruburuella testudinis</name>
    <dbReference type="NCBI Taxonomy" id="1282863"/>
    <lineage>
        <taxon>Bacteria</taxon>
        <taxon>Pseudomonadati</taxon>
        <taxon>Pseudomonadota</taxon>
        <taxon>Betaproteobacteria</taxon>
        <taxon>Neisseriales</taxon>
        <taxon>Neisseriaceae</taxon>
        <taxon>Uruburuella</taxon>
    </lineage>
</organism>
<dbReference type="InterPro" id="IPR018306">
    <property type="entry name" value="Phage_T5_Orf172_DNA-bd"/>
</dbReference>
<name>A0ABY4DPJ8_9NEIS</name>
<evidence type="ECO:0000259" key="1">
    <source>
        <dbReference type="SMART" id="SM00974"/>
    </source>
</evidence>
<dbReference type="EMBL" id="CP091508">
    <property type="protein sequence ID" value="UOO80971.1"/>
    <property type="molecule type" value="Genomic_DNA"/>
</dbReference>
<accession>A0ABY4DPJ8</accession>
<dbReference type="Proteomes" id="UP000829817">
    <property type="component" value="Chromosome"/>
</dbReference>
<evidence type="ECO:0000313" key="2">
    <source>
        <dbReference type="EMBL" id="UOO80971.1"/>
    </source>
</evidence>
<dbReference type="RefSeq" id="WP_244784041.1">
    <property type="nucleotide sequence ID" value="NZ_CP091508.1"/>
</dbReference>
<feature type="domain" description="Bacteriophage T5 Orf172 DNA-binding" evidence="1">
    <location>
        <begin position="272"/>
        <end position="366"/>
    </location>
</feature>
<keyword evidence="3" id="KW-1185">Reference proteome</keyword>
<gene>
    <name evidence="2" type="ORF">LVJ83_08235</name>
</gene>
<reference evidence="2 3" key="1">
    <citation type="journal article" date="2022" name="Res Sq">
        <title>Evolution of multicellular longitudinally dividing oral cavity symbionts (Neisseriaceae).</title>
        <authorList>
            <person name="Nyongesa S."/>
            <person name="Weber P."/>
            <person name="Bernet E."/>
            <person name="Pullido F."/>
            <person name="Nieckarz M."/>
            <person name="Delaby M."/>
            <person name="Nieves C."/>
            <person name="Viehboeck T."/>
            <person name="Krause N."/>
            <person name="Rivera-Millot A."/>
            <person name="Nakamura A."/>
            <person name="Vischer N."/>
            <person name="VanNieuwenhze M."/>
            <person name="Brun Y."/>
            <person name="Cava F."/>
            <person name="Bulgheresi S."/>
            <person name="Veyrier F."/>
        </authorList>
    </citation>
    <scope>NUCLEOTIDE SEQUENCE [LARGE SCALE GENOMIC DNA]</scope>
    <source>
        <strain evidence="2 3">CCUG 63373m</strain>
    </source>
</reference>
<proteinExistence type="predicted"/>
<protein>
    <submittedName>
        <fullName evidence="2">GIY-YIG nuclease family protein</fullName>
    </submittedName>
</protein>
<dbReference type="Pfam" id="PF13455">
    <property type="entry name" value="MUG113"/>
    <property type="match status" value="1"/>
</dbReference>